<feature type="repeat" description="TPR" evidence="3">
    <location>
        <begin position="91"/>
        <end position="124"/>
    </location>
</feature>
<dbReference type="Pfam" id="PF13181">
    <property type="entry name" value="TPR_8"/>
    <property type="match status" value="2"/>
</dbReference>
<dbReference type="PANTHER" id="PTHR44858">
    <property type="entry name" value="TETRATRICOPEPTIDE REPEAT PROTEIN 6"/>
    <property type="match status" value="1"/>
</dbReference>
<keyword evidence="5" id="KW-1185">Reference proteome</keyword>
<accession>A0A1L9QST8</accession>
<dbReference type="PROSITE" id="PS50293">
    <property type="entry name" value="TPR_REGION"/>
    <property type="match status" value="1"/>
</dbReference>
<feature type="repeat" description="TPR" evidence="3">
    <location>
        <begin position="161"/>
        <end position="194"/>
    </location>
</feature>
<proteinExistence type="predicted"/>
<dbReference type="InterPro" id="IPR050498">
    <property type="entry name" value="Ycf3"/>
</dbReference>
<evidence type="ECO:0000313" key="4">
    <source>
        <dbReference type="EMBL" id="OJJ25647.1"/>
    </source>
</evidence>
<dbReference type="PANTHER" id="PTHR44858:SF1">
    <property type="entry name" value="UDP-N-ACETYLGLUCOSAMINE--PEPTIDE N-ACETYLGLUCOSAMINYLTRANSFERASE SPINDLY-RELATED"/>
    <property type="match status" value="1"/>
</dbReference>
<dbReference type="SUPFAM" id="SSF48452">
    <property type="entry name" value="TPR-like"/>
    <property type="match status" value="2"/>
</dbReference>
<evidence type="ECO:0000256" key="2">
    <source>
        <dbReference type="ARBA" id="ARBA00022803"/>
    </source>
</evidence>
<evidence type="ECO:0000256" key="1">
    <source>
        <dbReference type="ARBA" id="ARBA00022737"/>
    </source>
</evidence>
<dbReference type="InterPro" id="IPR019734">
    <property type="entry name" value="TPR_rpt"/>
</dbReference>
<dbReference type="Pfam" id="PF00515">
    <property type="entry name" value="TPR_1"/>
    <property type="match status" value="3"/>
</dbReference>
<keyword evidence="1" id="KW-0677">Repeat</keyword>
<reference evidence="4" key="1">
    <citation type="submission" date="2016-10" db="EMBL/GenBank/DDBJ databases">
        <title>CRISPR-Cas defence system in Roseofilum reptotaenium: evidence of a bacteriophage-cyanobacterium arms race in the coral black band disease.</title>
        <authorList>
            <person name="Buerger P."/>
            <person name="Wood-Charlson E.M."/>
            <person name="Weynberg K.D."/>
            <person name="Willis B."/>
            <person name="Van Oppen M.J."/>
        </authorList>
    </citation>
    <scope>NUCLEOTIDE SEQUENCE [LARGE SCALE GENOMIC DNA]</scope>
    <source>
        <strain evidence="4">AO1-A</strain>
    </source>
</reference>
<feature type="repeat" description="TPR" evidence="3">
    <location>
        <begin position="57"/>
        <end position="90"/>
    </location>
</feature>
<keyword evidence="2 3" id="KW-0802">TPR repeat</keyword>
<feature type="repeat" description="TPR" evidence="3">
    <location>
        <begin position="23"/>
        <end position="56"/>
    </location>
</feature>
<dbReference type="PROSITE" id="PS50005">
    <property type="entry name" value="TPR"/>
    <property type="match status" value="4"/>
</dbReference>
<dbReference type="EMBL" id="MLAW01000014">
    <property type="protein sequence ID" value="OJJ25647.1"/>
    <property type="molecule type" value="Genomic_DNA"/>
</dbReference>
<dbReference type="Gene3D" id="1.25.40.10">
    <property type="entry name" value="Tetratricopeptide repeat domain"/>
    <property type="match status" value="3"/>
</dbReference>
<dbReference type="STRING" id="1925591.BI308_09985"/>
<evidence type="ECO:0000313" key="5">
    <source>
        <dbReference type="Proteomes" id="UP000183940"/>
    </source>
</evidence>
<gene>
    <name evidence="4" type="ORF">BI308_09985</name>
</gene>
<comment type="caution">
    <text evidence="4">The sequence shown here is derived from an EMBL/GenBank/DDBJ whole genome shotgun (WGS) entry which is preliminary data.</text>
</comment>
<dbReference type="InterPro" id="IPR011990">
    <property type="entry name" value="TPR-like_helical_dom_sf"/>
</dbReference>
<dbReference type="SMART" id="SM00028">
    <property type="entry name" value="TPR"/>
    <property type="match status" value="6"/>
</dbReference>
<organism evidence="4 5">
    <name type="scientific">Roseofilum reptotaenium AO1-A</name>
    <dbReference type="NCBI Taxonomy" id="1925591"/>
    <lineage>
        <taxon>Bacteria</taxon>
        <taxon>Bacillati</taxon>
        <taxon>Cyanobacteriota</taxon>
        <taxon>Cyanophyceae</taxon>
        <taxon>Desertifilales</taxon>
        <taxon>Desertifilaceae</taxon>
        <taxon>Roseofilum</taxon>
    </lineage>
</organism>
<name>A0A1L9QST8_9CYAN</name>
<dbReference type="Proteomes" id="UP000183940">
    <property type="component" value="Unassembled WGS sequence"/>
</dbReference>
<dbReference type="AlphaFoldDB" id="A0A1L9QST8"/>
<sequence>MMRNNGQTLEKLDRELASNPQNARAWAGRGENYRLMKRYREALEDFNRAIELNPNYAWALAHRGETSFLLDAFEEALEDFNRAIELQPNYVWALAHRGVTYERIERYEDALVDLDRAIELQPDYAWAIAYRCRTYEMLRRYEEALVEFDRAIALDKTIIKEGWLAERGLFLTLIERYAEAMEHYQQALETDPEDSLTLYWIATLKARWKGLLEARPEIERAKSVLQAKLAADSSETSATIYELGGLAAIEGRNDEALAFLEEAISLDYFPRRRALHDLAWFDLHLEPRFQKVTNVCSNSRNIL</sequence>
<protein>
    <submittedName>
        <fullName evidence="4">Uncharacterized protein</fullName>
    </submittedName>
</protein>
<evidence type="ECO:0000256" key="3">
    <source>
        <dbReference type="PROSITE-ProRule" id="PRU00339"/>
    </source>
</evidence>